<dbReference type="PANTHER" id="PTHR34281">
    <property type="entry name" value="PROTEIN EARLY FLOWERING 3"/>
    <property type="match status" value="1"/>
</dbReference>
<dbReference type="EMBL" id="UZAU01000718">
    <property type="status" value="NOT_ANNOTATED_CDS"/>
    <property type="molecule type" value="Genomic_DNA"/>
</dbReference>
<reference evidence="2" key="2">
    <citation type="submission" date="2021-03" db="UniProtKB">
        <authorList>
            <consortium name="EnsemblPlants"/>
        </authorList>
    </citation>
    <scope>IDENTIFICATION</scope>
</reference>
<feature type="region of interest" description="Disordered" evidence="1">
    <location>
        <begin position="144"/>
        <end position="214"/>
    </location>
</feature>
<evidence type="ECO:0000313" key="2">
    <source>
        <dbReference type="EnsemblPlants" id="cds.evm.model.09.19"/>
    </source>
</evidence>
<evidence type="ECO:0000256" key="1">
    <source>
        <dbReference type="SAM" id="MobiDB-lite"/>
    </source>
</evidence>
<dbReference type="Proteomes" id="UP000596661">
    <property type="component" value="Chromosome 9"/>
</dbReference>
<feature type="compositionally biased region" description="Polar residues" evidence="1">
    <location>
        <begin position="47"/>
        <end position="85"/>
    </location>
</feature>
<feature type="compositionally biased region" description="Low complexity" evidence="1">
    <location>
        <begin position="617"/>
        <end position="630"/>
    </location>
</feature>
<feature type="compositionally biased region" description="Acidic residues" evidence="1">
    <location>
        <begin position="658"/>
        <end position="667"/>
    </location>
</feature>
<dbReference type="GO" id="GO:2000028">
    <property type="term" value="P:regulation of photoperiodism, flowering"/>
    <property type="evidence" value="ECO:0007669"/>
    <property type="project" value="InterPro"/>
</dbReference>
<dbReference type="AlphaFoldDB" id="A0A803QFC5"/>
<feature type="region of interest" description="Disordered" evidence="1">
    <location>
        <begin position="608"/>
        <end position="678"/>
    </location>
</feature>
<dbReference type="PANTHER" id="PTHR34281:SF7">
    <property type="entry name" value="PROTEIN EARLY FLOWERING 3"/>
    <property type="match status" value="1"/>
</dbReference>
<feature type="compositionally biased region" description="Polar residues" evidence="1">
    <location>
        <begin position="149"/>
        <end position="175"/>
    </location>
</feature>
<dbReference type="Gramene" id="evm.model.09.19">
    <property type="protein sequence ID" value="cds.evm.model.09.19"/>
    <property type="gene ID" value="evm.TU.09.19"/>
</dbReference>
<dbReference type="OMA" id="KPYMGPC"/>
<organism evidence="2 3">
    <name type="scientific">Cannabis sativa</name>
    <name type="common">Hemp</name>
    <name type="synonym">Marijuana</name>
    <dbReference type="NCBI Taxonomy" id="3483"/>
    <lineage>
        <taxon>Eukaryota</taxon>
        <taxon>Viridiplantae</taxon>
        <taxon>Streptophyta</taxon>
        <taxon>Embryophyta</taxon>
        <taxon>Tracheophyta</taxon>
        <taxon>Spermatophyta</taxon>
        <taxon>Magnoliopsida</taxon>
        <taxon>eudicotyledons</taxon>
        <taxon>Gunneridae</taxon>
        <taxon>Pentapetalae</taxon>
        <taxon>rosids</taxon>
        <taxon>fabids</taxon>
        <taxon>Rosales</taxon>
        <taxon>Cannabaceae</taxon>
        <taxon>Cannabis</taxon>
    </lineage>
</organism>
<sequence>MRGVGGEKISMSGGIMFPRLHVNDADKGGPRAPPRNKMALYEQFSVPSQTSLTKSPPKQHNNNTNTTFLSSISSPQASGFPSSFTPFRDSTAPSNLATSSGGGGMIKLNYQRSDSDASGGIKSTAKSVSSSQTCNYSQVKSFSFKMPGNDNNAVRSSMSGSQSNKIPRSSSTQQSKDSKRLHHKSSCENIKSSGHSVREHSDQNTRPSSSSVRIRKEHVEVLNQESHNSSRNVSSSKFLAMCEKVIVRDNNVVEPKARVGISESFSRQLLTTKDDDGGIESEKNCKTPTTGRHVDGDDVREVSMVDATLSILNVRPDDVVHVIGEKQFWKARRTITYQQRIFALQVFELHRLIKVQRSIAGSPDVLLNHSAYLHKSRAKQASPQVKKTQSEHINVKKPPAAVVKHKNCHDQKLLGQEDDTVVRKLRLPYKGGVFTKQSSYDEYLRNPTPAAAAPRPPPAAMNNSAAWPFHSASGNQWLVPVMTPSEGLVYKPYSTPGFAVPNYGSCGPMSLNAGSTYGGPGPVGTPAMMGNQTYYHPPPFGLPVMNPFVPSSGVEQMVPFGIGRTNEAEYNNQCSFEEVNFTKPPSHLQSSCNISSQMSRAMSYPAGEAFQGSKGMSELQQQTSTASSSSERSRGDATPLPLFPMGPTPALDERVDQNTDDEEEEEESSKHRSQTRVIKVVPHNATLATESAARIFRSIQEERKHLQLISS</sequence>
<keyword evidence="3" id="KW-1185">Reference proteome</keyword>
<reference evidence="2" key="1">
    <citation type="submission" date="2018-11" db="EMBL/GenBank/DDBJ databases">
        <authorList>
            <person name="Grassa J C."/>
        </authorList>
    </citation>
    <scope>NUCLEOTIDE SEQUENCE [LARGE SCALE GENOMIC DNA]</scope>
</reference>
<accession>A0A803QFC5</accession>
<proteinExistence type="predicted"/>
<evidence type="ECO:0008006" key="4">
    <source>
        <dbReference type="Google" id="ProtNLM"/>
    </source>
</evidence>
<dbReference type="InterPro" id="IPR039319">
    <property type="entry name" value="ELF3-like"/>
</dbReference>
<protein>
    <recommendedName>
        <fullName evidence="4">Early flowering 3</fullName>
    </recommendedName>
</protein>
<evidence type="ECO:0000313" key="3">
    <source>
        <dbReference type="Proteomes" id="UP000596661"/>
    </source>
</evidence>
<name>A0A803QFC5_CANSA</name>
<feature type="region of interest" description="Disordered" evidence="1">
    <location>
        <begin position="47"/>
        <end position="132"/>
    </location>
</feature>
<dbReference type="EnsemblPlants" id="evm.model.09.19">
    <property type="protein sequence ID" value="cds.evm.model.09.19"/>
    <property type="gene ID" value="evm.TU.09.19"/>
</dbReference>